<evidence type="ECO:0000313" key="1">
    <source>
        <dbReference type="EMBL" id="CAB4023249.1"/>
    </source>
</evidence>
<keyword evidence="2" id="KW-1185">Reference proteome</keyword>
<proteinExistence type="predicted"/>
<dbReference type="EMBL" id="CACRXK020012394">
    <property type="protein sequence ID" value="CAB4023249.1"/>
    <property type="molecule type" value="Genomic_DNA"/>
</dbReference>
<dbReference type="OrthoDB" id="6156930at2759"/>
<dbReference type="Proteomes" id="UP001152795">
    <property type="component" value="Unassembled WGS sequence"/>
</dbReference>
<accession>A0A6S7J2H3</accession>
<reference evidence="1" key="1">
    <citation type="submission" date="2020-04" db="EMBL/GenBank/DDBJ databases">
        <authorList>
            <person name="Alioto T."/>
            <person name="Alioto T."/>
            <person name="Gomez Garrido J."/>
        </authorList>
    </citation>
    <scope>NUCLEOTIDE SEQUENCE</scope>
    <source>
        <strain evidence="1">A484AB</strain>
    </source>
</reference>
<sequence>MPLTSSKTSVDPNIEETIDIEKFVQDINITDFVKTIKDKYTSFWKHQIENSSKLSFYSTFKKDCNLEEYLNNIKDPNQRRMFSKFSVNNHKLEIEFGRYKNVPREERFCKYCDKRTVEDEFHFAFECNKY</sequence>
<organism evidence="1 2">
    <name type="scientific">Paramuricea clavata</name>
    <name type="common">Red gorgonian</name>
    <name type="synonym">Violescent sea-whip</name>
    <dbReference type="NCBI Taxonomy" id="317549"/>
    <lineage>
        <taxon>Eukaryota</taxon>
        <taxon>Metazoa</taxon>
        <taxon>Cnidaria</taxon>
        <taxon>Anthozoa</taxon>
        <taxon>Octocorallia</taxon>
        <taxon>Malacalcyonacea</taxon>
        <taxon>Plexauridae</taxon>
        <taxon>Paramuricea</taxon>
    </lineage>
</organism>
<evidence type="ECO:0000313" key="2">
    <source>
        <dbReference type="Proteomes" id="UP001152795"/>
    </source>
</evidence>
<protein>
    <submittedName>
        <fullName evidence="1">Uncharacterized protein</fullName>
    </submittedName>
</protein>
<name>A0A6S7J2H3_PARCT</name>
<gene>
    <name evidence="1" type="ORF">PACLA_8A055125</name>
</gene>
<dbReference type="AlphaFoldDB" id="A0A6S7J2H3"/>
<comment type="caution">
    <text evidence="1">The sequence shown here is derived from an EMBL/GenBank/DDBJ whole genome shotgun (WGS) entry which is preliminary data.</text>
</comment>